<dbReference type="SMART" id="SM00248">
    <property type="entry name" value="ANK"/>
    <property type="match status" value="6"/>
</dbReference>
<organism evidence="5 6">
    <name type="scientific">Lymnaea stagnalis</name>
    <name type="common">Great pond snail</name>
    <name type="synonym">Helix stagnalis</name>
    <dbReference type="NCBI Taxonomy" id="6523"/>
    <lineage>
        <taxon>Eukaryota</taxon>
        <taxon>Metazoa</taxon>
        <taxon>Spiralia</taxon>
        <taxon>Lophotrochozoa</taxon>
        <taxon>Mollusca</taxon>
        <taxon>Gastropoda</taxon>
        <taxon>Heterobranchia</taxon>
        <taxon>Euthyneura</taxon>
        <taxon>Panpulmonata</taxon>
        <taxon>Hygrophila</taxon>
        <taxon>Lymnaeoidea</taxon>
        <taxon>Lymnaeidae</taxon>
        <taxon>Lymnaea</taxon>
    </lineage>
</organism>
<dbReference type="Gene3D" id="1.25.40.20">
    <property type="entry name" value="Ankyrin repeat-containing domain"/>
    <property type="match status" value="1"/>
</dbReference>
<feature type="region of interest" description="Disordered" evidence="4">
    <location>
        <begin position="350"/>
        <end position="374"/>
    </location>
</feature>
<keyword evidence="2 3" id="KW-0040">ANK repeat</keyword>
<dbReference type="InterPro" id="IPR036770">
    <property type="entry name" value="Ankyrin_rpt-contain_sf"/>
</dbReference>
<feature type="region of interest" description="Disordered" evidence="4">
    <location>
        <begin position="204"/>
        <end position="248"/>
    </location>
</feature>
<feature type="compositionally biased region" description="Basic residues" evidence="4">
    <location>
        <begin position="212"/>
        <end position="223"/>
    </location>
</feature>
<keyword evidence="1" id="KW-0677">Repeat</keyword>
<dbReference type="Proteomes" id="UP001497497">
    <property type="component" value="Unassembled WGS sequence"/>
</dbReference>
<evidence type="ECO:0000313" key="5">
    <source>
        <dbReference type="EMBL" id="CAL1541611.1"/>
    </source>
</evidence>
<comment type="caution">
    <text evidence="5">The sequence shown here is derived from an EMBL/GenBank/DDBJ whole genome shotgun (WGS) entry which is preliminary data.</text>
</comment>
<dbReference type="AlphaFoldDB" id="A0AAV2I5Y1"/>
<evidence type="ECO:0000256" key="1">
    <source>
        <dbReference type="ARBA" id="ARBA00022737"/>
    </source>
</evidence>
<dbReference type="PROSITE" id="PS50088">
    <property type="entry name" value="ANK_REPEAT"/>
    <property type="match status" value="1"/>
</dbReference>
<dbReference type="PANTHER" id="PTHR24203">
    <property type="entry name" value="ANKYRIN REPEAT FAMILY PROTEIN"/>
    <property type="match status" value="1"/>
</dbReference>
<dbReference type="InterPro" id="IPR002110">
    <property type="entry name" value="Ankyrin_rpt"/>
</dbReference>
<gene>
    <name evidence="5" type="ORF">GSLYS_00015217001</name>
</gene>
<evidence type="ECO:0000313" key="6">
    <source>
        <dbReference type="Proteomes" id="UP001497497"/>
    </source>
</evidence>
<dbReference type="EMBL" id="CAXITT010000443">
    <property type="protein sequence ID" value="CAL1541611.1"/>
    <property type="molecule type" value="Genomic_DNA"/>
</dbReference>
<reference evidence="5 6" key="1">
    <citation type="submission" date="2024-04" db="EMBL/GenBank/DDBJ databases">
        <authorList>
            <consortium name="Genoscope - CEA"/>
            <person name="William W."/>
        </authorList>
    </citation>
    <scope>NUCLEOTIDE SEQUENCE [LARGE SCALE GENOMIC DNA]</scope>
</reference>
<protein>
    <submittedName>
        <fullName evidence="5">Uncharacterized protein</fullName>
    </submittedName>
</protein>
<evidence type="ECO:0000256" key="2">
    <source>
        <dbReference type="ARBA" id="ARBA00023043"/>
    </source>
</evidence>
<dbReference type="PANTHER" id="PTHR24203:SF45">
    <property type="entry name" value="ANKYRIN REPEAT DOMAIN 6"/>
    <property type="match status" value="1"/>
</dbReference>
<dbReference type="PROSITE" id="PS50297">
    <property type="entry name" value="ANK_REP_REGION"/>
    <property type="match status" value="1"/>
</dbReference>
<evidence type="ECO:0000256" key="4">
    <source>
        <dbReference type="SAM" id="MobiDB-lite"/>
    </source>
</evidence>
<evidence type="ECO:0000256" key="3">
    <source>
        <dbReference type="PROSITE-ProRule" id="PRU00023"/>
    </source>
</evidence>
<proteinExistence type="predicted"/>
<dbReference type="Pfam" id="PF12796">
    <property type="entry name" value="Ank_2"/>
    <property type="match status" value="1"/>
</dbReference>
<feature type="repeat" description="ANK" evidence="3">
    <location>
        <begin position="414"/>
        <end position="436"/>
    </location>
</feature>
<sequence>MELHANDLTFAEAYFLLKRKEESQSRTKRVERIIYVSSYVDLETAMLKIVRILEEGSAAGLKLIKSLLSTVTESFVLPASSWRDTNNLNILHYAIINNRPDVINYLLTDTVFFSKSHMPSLNPYAHLAALVGYKECLRIVLQNRPWDFFRISQPSHFLKLPDEIMKRLKMKETIKSNLMDKIKACTDTAEEELKTRVSQDMESAFFEESKKGPKKPFDKRRRSQPFLKTSKHDEVSTTPQKDKPKPSLQKVFDVKPIIHIETAKTDSALKKIEEEQRKELALRKRKMGKHVITVYWDVMSNDPGGIVKGAGLPAVVNFVNTLQVSRPCIMKEFDYKSKLYRPVSHGVRRSIGPAKRKSTEPALSSTMLSSDSPKPLVQNKRIEVGVRGKKKYKEFRIKIDHRETREPDEAQKFMNKTPLTIAAERGHLDCVKFLLEQVILKNNPMIASREPLTLATKARCPEAILLLVDKKMSRWDYQSAVLVAIRELFPDCLSALLSINGKERTSLFDGANLFHVLYSQSLIADYRYEMMPEMTRVLISCKENVNAHNVHRTFPMYTLISCAFNITVMKQMYYYIECLVLLLEAKANPQYSEERAEKDGVKNLGLSFTRKSYSSAINCILESAKTSLDYFEKPYWSKLFLKKFVMTVEYHDRTKRVPLNDVLFEYMKFAYILGLDRSVIKSLLRYGANPDFRKAGKFAINIYFDSILPYLTRFEVIDSYDRYEKELNNLLLICHSMTHRCLNDALKIFLDDHLLCTPIQALPICRYFSHLINEMVKSPRPLVEIASQAIWLCLGRNKFRAQSLGLTTEMYNLVVP</sequence>
<name>A0AAV2I5Y1_LYMST</name>
<feature type="compositionally biased region" description="Polar residues" evidence="4">
    <location>
        <begin position="361"/>
        <end position="372"/>
    </location>
</feature>
<accession>A0AAV2I5Y1</accession>
<dbReference type="SUPFAM" id="SSF48403">
    <property type="entry name" value="Ankyrin repeat"/>
    <property type="match status" value="1"/>
</dbReference>
<feature type="compositionally biased region" description="Basic and acidic residues" evidence="4">
    <location>
        <begin position="230"/>
        <end position="245"/>
    </location>
</feature>
<keyword evidence="6" id="KW-1185">Reference proteome</keyword>